<dbReference type="PANTHER" id="PTHR11003">
    <property type="entry name" value="POTASSIUM CHANNEL, SUBFAMILY K"/>
    <property type="match status" value="1"/>
</dbReference>
<keyword evidence="13" id="KW-1185">Reference proteome</keyword>
<reference evidence="12 13" key="1">
    <citation type="submission" date="2015-02" db="EMBL/GenBank/DDBJ databases">
        <title>Draft Genome Sequences of Two Closely-Related Aflatoxigenic Aspergillus Species Obtained from the Cote d'Ivoire.</title>
        <authorList>
            <person name="Moore G.G."/>
            <person name="Beltz S.B."/>
            <person name="Mack B.M."/>
        </authorList>
    </citation>
    <scope>NUCLEOTIDE SEQUENCE [LARGE SCALE GENOMIC DNA]</scope>
    <source>
        <strain evidence="12 13">SRRC1432</strain>
    </source>
</reference>
<evidence type="ECO:0000259" key="11">
    <source>
        <dbReference type="Pfam" id="PF07885"/>
    </source>
</evidence>
<comment type="caution">
    <text evidence="12">The sequence shown here is derived from an EMBL/GenBank/DDBJ whole genome shotgun (WGS) entry which is preliminary data.</text>
</comment>
<evidence type="ECO:0000256" key="10">
    <source>
        <dbReference type="SAM" id="Phobius"/>
    </source>
</evidence>
<dbReference type="PANTHER" id="PTHR11003:SF291">
    <property type="entry name" value="IP11374P"/>
    <property type="match status" value="1"/>
</dbReference>
<dbReference type="GO" id="GO:0005886">
    <property type="term" value="C:plasma membrane"/>
    <property type="evidence" value="ECO:0007669"/>
    <property type="project" value="TreeGrafter"/>
</dbReference>
<evidence type="ECO:0000256" key="1">
    <source>
        <dbReference type="ARBA" id="ARBA00004141"/>
    </source>
</evidence>
<dbReference type="Proteomes" id="UP000034947">
    <property type="component" value="Unassembled WGS sequence"/>
</dbReference>
<feature type="region of interest" description="Disordered" evidence="9">
    <location>
        <begin position="1"/>
        <end position="22"/>
    </location>
</feature>
<evidence type="ECO:0000256" key="8">
    <source>
        <dbReference type="RuleBase" id="RU003857"/>
    </source>
</evidence>
<evidence type="ECO:0000313" key="13">
    <source>
        <dbReference type="Proteomes" id="UP000034947"/>
    </source>
</evidence>
<comment type="similarity">
    <text evidence="8">Belongs to the two pore domain potassium channel (TC 1.A.1.8) family.</text>
</comment>
<dbReference type="EMBL" id="JYKN01001124">
    <property type="protein sequence ID" value="KKK21699.1"/>
    <property type="molecule type" value="Genomic_DNA"/>
</dbReference>
<keyword evidence="7 8" id="KW-0407">Ion channel</keyword>
<keyword evidence="3 8" id="KW-0812">Transmembrane</keyword>
<evidence type="ECO:0000256" key="4">
    <source>
        <dbReference type="ARBA" id="ARBA00022989"/>
    </source>
</evidence>
<dbReference type="GO" id="GO:0015271">
    <property type="term" value="F:outward rectifier potassium channel activity"/>
    <property type="evidence" value="ECO:0007669"/>
    <property type="project" value="TreeGrafter"/>
</dbReference>
<protein>
    <recommendedName>
        <fullName evidence="11">Potassium channel domain-containing protein</fullName>
    </recommendedName>
</protein>
<feature type="transmembrane region" description="Helical" evidence="10">
    <location>
        <begin position="152"/>
        <end position="173"/>
    </location>
</feature>
<dbReference type="Pfam" id="PF07885">
    <property type="entry name" value="Ion_trans_2"/>
    <property type="match status" value="2"/>
</dbReference>
<feature type="transmembrane region" description="Helical" evidence="10">
    <location>
        <begin position="250"/>
        <end position="272"/>
    </location>
</feature>
<dbReference type="Gene3D" id="1.10.287.70">
    <property type="match status" value="2"/>
</dbReference>
<organism evidence="12 13">
    <name type="scientific">Aspergillus ochraceoroseus</name>
    <dbReference type="NCBI Taxonomy" id="138278"/>
    <lineage>
        <taxon>Eukaryota</taxon>
        <taxon>Fungi</taxon>
        <taxon>Dikarya</taxon>
        <taxon>Ascomycota</taxon>
        <taxon>Pezizomycotina</taxon>
        <taxon>Eurotiomycetes</taxon>
        <taxon>Eurotiomycetidae</taxon>
        <taxon>Eurotiales</taxon>
        <taxon>Aspergillaceae</taxon>
        <taxon>Aspergillus</taxon>
        <taxon>Aspergillus subgen. Nidulantes</taxon>
    </lineage>
</organism>
<keyword evidence="6 10" id="KW-0472">Membrane</keyword>
<feature type="compositionally biased region" description="Polar residues" evidence="9">
    <location>
        <begin position="547"/>
        <end position="556"/>
    </location>
</feature>
<evidence type="ECO:0000256" key="6">
    <source>
        <dbReference type="ARBA" id="ARBA00023136"/>
    </source>
</evidence>
<evidence type="ECO:0000256" key="3">
    <source>
        <dbReference type="ARBA" id="ARBA00022692"/>
    </source>
</evidence>
<feature type="domain" description="Potassium channel" evidence="11">
    <location>
        <begin position="348"/>
        <end position="422"/>
    </location>
</feature>
<evidence type="ECO:0000256" key="9">
    <source>
        <dbReference type="SAM" id="MobiDB-lite"/>
    </source>
</evidence>
<dbReference type="PRINTS" id="PR01333">
    <property type="entry name" value="2POREKCHANEL"/>
</dbReference>
<feature type="transmembrane region" description="Helical" evidence="10">
    <location>
        <begin position="400"/>
        <end position="423"/>
    </location>
</feature>
<feature type="region of interest" description="Disordered" evidence="9">
    <location>
        <begin position="540"/>
        <end position="563"/>
    </location>
</feature>
<feature type="transmembrane region" description="Helical" evidence="10">
    <location>
        <begin position="194"/>
        <end position="215"/>
    </location>
</feature>
<feature type="domain" description="Potassium channel" evidence="11">
    <location>
        <begin position="202"/>
        <end position="273"/>
    </location>
</feature>
<dbReference type="OrthoDB" id="297496at2759"/>
<accession>A0A0F8UQ36</accession>
<dbReference type="AlphaFoldDB" id="A0A0F8UQ36"/>
<name>A0A0F8UQ36_9EURO</name>
<comment type="subcellular location">
    <subcellularLocation>
        <location evidence="1">Membrane</location>
        <topology evidence="1">Multi-pass membrane protein</topology>
    </subcellularLocation>
</comment>
<feature type="transmembrane region" description="Helical" evidence="10">
    <location>
        <begin position="78"/>
        <end position="100"/>
    </location>
</feature>
<feature type="transmembrane region" description="Helical" evidence="10">
    <location>
        <begin position="112"/>
        <end position="132"/>
    </location>
</feature>
<dbReference type="GO" id="GO:0022841">
    <property type="term" value="F:potassium ion leak channel activity"/>
    <property type="evidence" value="ECO:0007669"/>
    <property type="project" value="TreeGrafter"/>
</dbReference>
<keyword evidence="4 10" id="KW-1133">Transmembrane helix</keyword>
<feature type="transmembrane region" description="Helical" evidence="10">
    <location>
        <begin position="340"/>
        <end position="359"/>
    </location>
</feature>
<keyword evidence="2 8" id="KW-0813">Transport</keyword>
<proteinExistence type="inferred from homology"/>
<dbReference type="SUPFAM" id="SSF81324">
    <property type="entry name" value="Voltage-gated potassium channels"/>
    <property type="match status" value="2"/>
</dbReference>
<sequence length="609" mass="69426">MLKKLRTGYLGRRPSSGPRVTGKDQPGLWWLTAAGYPVTSGALGSIALSFEICGITQAALESYTTDGGADILGISDPAWGVVLKAFAIVFSIGAWLTMVYTMVSPRSTPRGFVPATISWFSSAVILLIYIGVMAPRENIGHSNRSIQFTQGFFYTTFAAGICLLIAVFLSVYICTSWKLHLEREDRYSIENPVLMVRVMIFQAHVLAGAAVFSAVEGWTFMNAVYWADYTVLTIGIGNIVPKTHLGRSLLFPYATLGIIFLGLIIGALQSYITSLRTIKLRLKTQKVYLQYIQQHHHSHRNTPQPFFTGSPGTFPLPREEDFKRLHHLQSRYTYRTRWHIFLLSTITLFFLWFLSAAIFRRSEEGAHWTYFEALYFTYTSLTTIGYGDFYPTSNFGTSFFVFWSLLAVPVLTFLISEMGNTLLSALRKYTNRLIYSKRLPFRRFLRRENENHNALDPEKQHQSAHLRDDVHYGEHDSSTLDSHLRYDLTKIRHKPIAYAFLLAQEVHALAETLKRHPKRRYTYKEWTEVFALLNHDAYGKPHGNAPAPQQTNTSSDPLVPNQLRHAHNPVLSGTNETLWILEHFARKLALVLEERFDTEDENSRSSNVE</sequence>
<gene>
    <name evidence="12" type="ORF">AOCH_005216</name>
</gene>
<evidence type="ECO:0000256" key="2">
    <source>
        <dbReference type="ARBA" id="ARBA00022448"/>
    </source>
</evidence>
<evidence type="ECO:0000256" key="7">
    <source>
        <dbReference type="ARBA" id="ARBA00023303"/>
    </source>
</evidence>
<dbReference type="GO" id="GO:0030322">
    <property type="term" value="P:stabilization of membrane potential"/>
    <property type="evidence" value="ECO:0007669"/>
    <property type="project" value="TreeGrafter"/>
</dbReference>
<dbReference type="VEuPathDB" id="FungiDB:P175DRAFT_0413602"/>
<keyword evidence="5 8" id="KW-0406">Ion transport</keyword>
<evidence type="ECO:0000313" key="12">
    <source>
        <dbReference type="EMBL" id="KKK21699.1"/>
    </source>
</evidence>
<dbReference type="InterPro" id="IPR003280">
    <property type="entry name" value="2pore_dom_K_chnl"/>
</dbReference>
<evidence type="ECO:0000256" key="5">
    <source>
        <dbReference type="ARBA" id="ARBA00023065"/>
    </source>
</evidence>
<dbReference type="InterPro" id="IPR013099">
    <property type="entry name" value="K_chnl_dom"/>
</dbReference>